<reference evidence="9" key="1">
    <citation type="submission" date="2023-06" db="EMBL/GenBank/DDBJ databases">
        <title>Survivors Of The Sea: Transcriptome response of Skeletonema marinoi to long-term dormancy.</title>
        <authorList>
            <person name="Pinder M.I.M."/>
            <person name="Kourtchenko O."/>
            <person name="Robertson E.K."/>
            <person name="Larsson T."/>
            <person name="Maumus F."/>
            <person name="Osuna-Cruz C.M."/>
            <person name="Vancaester E."/>
            <person name="Stenow R."/>
            <person name="Vandepoele K."/>
            <person name="Ploug H."/>
            <person name="Bruchert V."/>
            <person name="Godhe A."/>
            <person name="Topel M."/>
        </authorList>
    </citation>
    <scope>NUCLEOTIDE SEQUENCE</scope>
    <source>
        <strain evidence="9">R05AC</strain>
    </source>
</reference>
<feature type="transmembrane region" description="Helical" evidence="8">
    <location>
        <begin position="118"/>
        <end position="136"/>
    </location>
</feature>
<keyword evidence="6 8" id="KW-0472">Membrane</keyword>
<name>A0AAD8Y0A5_9STRA</name>
<keyword evidence="5 8" id="KW-1133">Transmembrane helix</keyword>
<dbReference type="InterPro" id="IPR013936">
    <property type="entry name" value="CRT-like"/>
</dbReference>
<evidence type="ECO:0000256" key="7">
    <source>
        <dbReference type="SAM" id="MobiDB-lite"/>
    </source>
</evidence>
<keyword evidence="10" id="KW-1185">Reference proteome</keyword>
<feature type="transmembrane region" description="Helical" evidence="8">
    <location>
        <begin position="485"/>
        <end position="505"/>
    </location>
</feature>
<dbReference type="Proteomes" id="UP001224775">
    <property type="component" value="Unassembled WGS sequence"/>
</dbReference>
<feature type="region of interest" description="Disordered" evidence="7">
    <location>
        <begin position="76"/>
        <end position="112"/>
    </location>
</feature>
<feature type="transmembrane region" description="Helical" evidence="8">
    <location>
        <begin position="191"/>
        <end position="210"/>
    </location>
</feature>
<evidence type="ECO:0000256" key="8">
    <source>
        <dbReference type="SAM" id="Phobius"/>
    </source>
</evidence>
<feature type="transmembrane region" description="Helical" evidence="8">
    <location>
        <begin position="216"/>
        <end position="233"/>
    </location>
</feature>
<evidence type="ECO:0000313" key="9">
    <source>
        <dbReference type="EMBL" id="KAK1736894.1"/>
    </source>
</evidence>
<sequence length="631" mass="69590">MSLLAMIADNFELEQPPADEEEEVDNDHECLLMDMNSTDDADATFSTAKEATSNSDDGSNKYVEYHDILKQNRNYSEGTAETEQSFDSTGSNNPHYDAVNTDDDNASSSQPPSQEMKLLLTFLLMVVVGTGMKIFQKLQAIPMYNYPSSLNLIQNFIYVPLCFMYIIPVSRLGLFNNSIPNEVTMMSKRPFVIMGLLDCITCMLLTFSAVYLPGSLLILLPQAAIPISMFFSNRIKGDTYARYQYFGALVVIMGILVVLEPLVTQRHTEEFTCVAYNDEFCAACGEESTEEGCLSYGETTITTELDWNWKTSLHAYVAESSKSSSSATNANDHDGALCQWVSSTSADGSSSSSDSTSTILIWSIVTILACIPMTLSSIYKEMALSGSETQIDPIFLNGWVAWYQFLFSFPLTIPAGMATGILPSELPANIWDGIKCYLGISTITGGCHPDDLCSVSPLYVNIFLVFNVAFNILLVFVLKFGSANMLFMAATIMVPIGNLAFAMPFIPGSMPLHDSDIAGLLVILLGLVTYRFGSSFKCRRKCKRRSGDENSAAADDEGNLFSPGSVLPFSPDGVRRYARTLLNGGDSAYEDFYLDSPYEEENESDFKGLRMPRSLIRDLEEPLLTPVESIY</sequence>
<dbReference type="AlphaFoldDB" id="A0AAD8Y0A5"/>
<evidence type="ECO:0000256" key="2">
    <source>
        <dbReference type="ARBA" id="ARBA00006690"/>
    </source>
</evidence>
<keyword evidence="4 8" id="KW-0812">Transmembrane</keyword>
<evidence type="ECO:0000256" key="5">
    <source>
        <dbReference type="ARBA" id="ARBA00022989"/>
    </source>
</evidence>
<feature type="transmembrane region" description="Helical" evidence="8">
    <location>
        <begin position="359"/>
        <end position="379"/>
    </location>
</feature>
<dbReference type="GO" id="GO:0016020">
    <property type="term" value="C:membrane"/>
    <property type="evidence" value="ECO:0007669"/>
    <property type="project" value="UniProtKB-SubCell"/>
</dbReference>
<evidence type="ECO:0000256" key="4">
    <source>
        <dbReference type="ARBA" id="ARBA00022692"/>
    </source>
</evidence>
<protein>
    <submittedName>
        <fullName evidence="9">Chloroquine-resistance transporter-like protein</fullName>
    </submittedName>
</protein>
<comment type="similarity">
    <text evidence="2">Belongs to the CRT-like transporter family.</text>
</comment>
<keyword evidence="3" id="KW-0813">Transport</keyword>
<feature type="transmembrane region" description="Helical" evidence="8">
    <location>
        <begin position="458"/>
        <end position="478"/>
    </location>
</feature>
<dbReference type="Pfam" id="PF08627">
    <property type="entry name" value="CRT-like"/>
    <property type="match status" value="2"/>
</dbReference>
<evidence type="ECO:0000313" key="10">
    <source>
        <dbReference type="Proteomes" id="UP001224775"/>
    </source>
</evidence>
<comment type="caution">
    <text evidence="9">The sequence shown here is derived from an EMBL/GenBank/DDBJ whole genome shotgun (WGS) entry which is preliminary data.</text>
</comment>
<feature type="transmembrane region" description="Helical" evidence="8">
    <location>
        <begin position="400"/>
        <end position="422"/>
    </location>
</feature>
<feature type="region of interest" description="Disordered" evidence="7">
    <location>
        <begin position="37"/>
        <end position="60"/>
    </location>
</feature>
<evidence type="ECO:0000256" key="1">
    <source>
        <dbReference type="ARBA" id="ARBA00004141"/>
    </source>
</evidence>
<dbReference type="EMBL" id="JATAAI010000027">
    <property type="protein sequence ID" value="KAK1736894.1"/>
    <property type="molecule type" value="Genomic_DNA"/>
</dbReference>
<feature type="transmembrane region" description="Helical" evidence="8">
    <location>
        <begin position="245"/>
        <end position="263"/>
    </location>
</feature>
<feature type="compositionally biased region" description="Polar residues" evidence="7">
    <location>
        <begin position="44"/>
        <end position="57"/>
    </location>
</feature>
<dbReference type="PANTHER" id="PTHR31326:SF1">
    <property type="entry name" value="PROTEIN CLT2, CHLOROPLASTIC"/>
    <property type="match status" value="1"/>
</dbReference>
<feature type="transmembrane region" description="Helical" evidence="8">
    <location>
        <begin position="156"/>
        <end position="179"/>
    </location>
</feature>
<comment type="subcellular location">
    <subcellularLocation>
        <location evidence="1">Membrane</location>
        <topology evidence="1">Multi-pass membrane protein</topology>
    </subcellularLocation>
</comment>
<dbReference type="PANTHER" id="PTHR31326">
    <property type="entry name" value="PROTEIN CLT2, CHLOROPLASTIC"/>
    <property type="match status" value="1"/>
</dbReference>
<accession>A0AAD8Y0A5</accession>
<evidence type="ECO:0000256" key="6">
    <source>
        <dbReference type="ARBA" id="ARBA00023136"/>
    </source>
</evidence>
<organism evidence="9 10">
    <name type="scientific">Skeletonema marinoi</name>
    <dbReference type="NCBI Taxonomy" id="267567"/>
    <lineage>
        <taxon>Eukaryota</taxon>
        <taxon>Sar</taxon>
        <taxon>Stramenopiles</taxon>
        <taxon>Ochrophyta</taxon>
        <taxon>Bacillariophyta</taxon>
        <taxon>Coscinodiscophyceae</taxon>
        <taxon>Thalassiosirophycidae</taxon>
        <taxon>Thalassiosirales</taxon>
        <taxon>Skeletonemataceae</taxon>
        <taxon>Skeletonema</taxon>
        <taxon>Skeletonema marinoi-dohrnii complex</taxon>
    </lineage>
</organism>
<gene>
    <name evidence="9" type="ORF">QTG54_012339</name>
</gene>
<evidence type="ECO:0000256" key="3">
    <source>
        <dbReference type="ARBA" id="ARBA00022448"/>
    </source>
</evidence>
<proteinExistence type="inferred from homology"/>
<feature type="compositionally biased region" description="Polar residues" evidence="7">
    <location>
        <begin position="76"/>
        <end position="94"/>
    </location>
</feature>
<feature type="transmembrane region" description="Helical" evidence="8">
    <location>
        <begin position="517"/>
        <end position="536"/>
    </location>
</feature>